<keyword evidence="2" id="KW-1185">Reference proteome</keyword>
<reference evidence="1 2" key="1">
    <citation type="submission" date="2019-06" db="EMBL/GenBank/DDBJ databases">
        <title>Genome Sequence of the Brown Rot Fungal Pathogen Monilinia fructicola.</title>
        <authorList>
            <person name="De Miccolis Angelini R.M."/>
            <person name="Landi L."/>
            <person name="Abate D."/>
            <person name="Pollastro S."/>
            <person name="Romanazzi G."/>
            <person name="Faretra F."/>
        </authorList>
    </citation>
    <scope>NUCLEOTIDE SEQUENCE [LARGE SCALE GENOMIC DNA]</scope>
    <source>
        <strain evidence="1 2">Mfrc123</strain>
    </source>
</reference>
<protein>
    <submittedName>
        <fullName evidence="1">Uncharacterized protein</fullName>
    </submittedName>
</protein>
<evidence type="ECO:0000313" key="1">
    <source>
        <dbReference type="EMBL" id="KAA8567396.1"/>
    </source>
</evidence>
<dbReference type="AlphaFoldDB" id="A0A5M9JI41"/>
<sequence>MHAFPPSYACIVSDTSRHLRTGPSALSGHRSTSSCPFVSLHHSSSFLVEGLDLGQVPLKTFGPWLDSRDSSLIAHCSPDCLSLGDISQGCAEDIYHHHRCICC</sequence>
<dbReference type="EMBL" id="VICG01000011">
    <property type="protein sequence ID" value="KAA8567396.1"/>
    <property type="molecule type" value="Genomic_DNA"/>
</dbReference>
<accession>A0A5M9JI41</accession>
<gene>
    <name evidence="1" type="ORF">EYC84_010415</name>
</gene>
<comment type="caution">
    <text evidence="1">The sequence shown here is derived from an EMBL/GenBank/DDBJ whole genome shotgun (WGS) entry which is preliminary data.</text>
</comment>
<name>A0A5M9JI41_MONFR</name>
<organism evidence="1 2">
    <name type="scientific">Monilinia fructicola</name>
    <name type="common">Brown rot fungus</name>
    <name type="synonym">Ciboria fructicola</name>
    <dbReference type="NCBI Taxonomy" id="38448"/>
    <lineage>
        <taxon>Eukaryota</taxon>
        <taxon>Fungi</taxon>
        <taxon>Dikarya</taxon>
        <taxon>Ascomycota</taxon>
        <taxon>Pezizomycotina</taxon>
        <taxon>Leotiomycetes</taxon>
        <taxon>Helotiales</taxon>
        <taxon>Sclerotiniaceae</taxon>
        <taxon>Monilinia</taxon>
    </lineage>
</organism>
<proteinExistence type="predicted"/>
<dbReference type="Proteomes" id="UP000322873">
    <property type="component" value="Unassembled WGS sequence"/>
</dbReference>
<evidence type="ECO:0000313" key="2">
    <source>
        <dbReference type="Proteomes" id="UP000322873"/>
    </source>
</evidence>